<dbReference type="HOGENOM" id="CLU_1061053_0_0_0"/>
<dbReference type="KEGG" id="ote:Oter_4203"/>
<proteinExistence type="predicted"/>
<keyword evidence="3" id="KW-1185">Reference proteome</keyword>
<accession>B1ZNY7</accession>
<dbReference type="EMBL" id="CP001032">
    <property type="protein sequence ID" value="ACB77476.1"/>
    <property type="molecule type" value="Genomic_DNA"/>
</dbReference>
<gene>
    <name evidence="2" type="ordered locus">Oter_4203</name>
</gene>
<evidence type="ECO:0000313" key="2">
    <source>
        <dbReference type="EMBL" id="ACB77476.1"/>
    </source>
</evidence>
<dbReference type="STRING" id="452637.Oter_4203"/>
<dbReference type="RefSeq" id="WP_012377004.1">
    <property type="nucleotide sequence ID" value="NC_010571.1"/>
</dbReference>
<dbReference type="OrthoDB" id="9916709at2"/>
<dbReference type="Proteomes" id="UP000007013">
    <property type="component" value="Chromosome"/>
</dbReference>
<dbReference type="AlphaFoldDB" id="B1ZNY7"/>
<organism evidence="2 3">
    <name type="scientific">Opitutus terrae (strain DSM 11246 / JCM 15787 / PB90-1)</name>
    <dbReference type="NCBI Taxonomy" id="452637"/>
    <lineage>
        <taxon>Bacteria</taxon>
        <taxon>Pseudomonadati</taxon>
        <taxon>Verrucomicrobiota</taxon>
        <taxon>Opitutia</taxon>
        <taxon>Opitutales</taxon>
        <taxon>Opitutaceae</taxon>
        <taxon>Opitutus</taxon>
    </lineage>
</organism>
<dbReference type="eggNOG" id="ENOG502ZDU6">
    <property type="taxonomic scope" value="Bacteria"/>
</dbReference>
<name>B1ZNY7_OPITP</name>
<evidence type="ECO:0000313" key="3">
    <source>
        <dbReference type="Proteomes" id="UP000007013"/>
    </source>
</evidence>
<evidence type="ECO:0000256" key="1">
    <source>
        <dbReference type="SAM" id="MobiDB-lite"/>
    </source>
</evidence>
<protein>
    <submittedName>
        <fullName evidence="2">Uncharacterized protein</fullName>
    </submittedName>
</protein>
<sequence length="262" mass="27993">MRTSILLSLVIVLGAATGQVLLRARAMRLDAELALARSDQREHSRLAAERNRLRAAQLPPARYNELQRLLAEHTQLSGEIAARKQPALPAPLSPGEWTPCSAWANRGRATPHAAVETALWAAAGGDLATFEATLELDESARAPAQDLLARLPASVRSTYPTPEALVASVTMKNIPLAEAQIVWSHEPDSDRAAIGVLLHHPEGAQAKPDPNVSGSSPPPALADNPRLSLATLMLHRSASGWRLVVPASAIERMARELTAPPP</sequence>
<reference evidence="2 3" key="1">
    <citation type="journal article" date="2011" name="J. Bacteriol.">
        <title>Genome sequence of the verrucomicrobium Opitutus terrae PB90-1, an abundant inhabitant of rice paddy soil ecosystems.</title>
        <authorList>
            <person name="van Passel M.W."/>
            <person name="Kant R."/>
            <person name="Palva A."/>
            <person name="Copeland A."/>
            <person name="Lucas S."/>
            <person name="Lapidus A."/>
            <person name="Glavina del Rio T."/>
            <person name="Pitluck S."/>
            <person name="Goltsman E."/>
            <person name="Clum A."/>
            <person name="Sun H."/>
            <person name="Schmutz J."/>
            <person name="Larimer F.W."/>
            <person name="Land M.L."/>
            <person name="Hauser L."/>
            <person name="Kyrpides N."/>
            <person name="Mikhailova N."/>
            <person name="Richardson P.P."/>
            <person name="Janssen P.H."/>
            <person name="de Vos W.M."/>
            <person name="Smidt H."/>
        </authorList>
    </citation>
    <scope>NUCLEOTIDE SEQUENCE [LARGE SCALE GENOMIC DNA]</scope>
    <source>
        <strain evidence="3">DSM 11246 / JCM 15787 / PB90-1</strain>
    </source>
</reference>
<feature type="region of interest" description="Disordered" evidence="1">
    <location>
        <begin position="202"/>
        <end position="224"/>
    </location>
</feature>